<protein>
    <submittedName>
        <fullName evidence="4">GDSL family lipase</fullName>
    </submittedName>
</protein>
<evidence type="ECO:0000259" key="3">
    <source>
        <dbReference type="Pfam" id="PF13472"/>
    </source>
</evidence>
<dbReference type="AlphaFoldDB" id="A0A0K1JGW8"/>
<sequence>MGRARRARRIAAKAAFGGTVTAAGAGAAGAAAYGLLRAEAVIARRVVGTPFDTAPEDSGTYGHGFGDPINLLVLGDSSARGMGADDRWQTVGAIIANAVAAFTGRPVELTNVAVVGAQSSDLDGQIDQALERVAEPAVAIVMVGANDVTHRTSRATAVRHLAMAVRRLRDSDAEVVVGTCPDLGTVRPLPQPLRLVARRYSRDLAAAQTVAVVEQGGRTVSLGDLIGPDFQQRPTIMFSQDQFHPSPAGYARAASALLPSVLDALGHRTPDTDKAPDRRRGESVGPVAEAAVRAVRDPGSEVSGTDLDGTEVGRRGRWAVLRRRRRQPVPETGGDVVAEEQTPAPEGHDAEESVAQQS</sequence>
<feature type="compositionally biased region" description="Basic and acidic residues" evidence="1">
    <location>
        <begin position="265"/>
        <end position="282"/>
    </location>
</feature>
<dbReference type="PANTHER" id="PTHR30383:SF5">
    <property type="entry name" value="SGNH HYDROLASE-TYPE ESTERASE DOMAIN-CONTAINING PROTEIN"/>
    <property type="match status" value="1"/>
</dbReference>
<organism evidence="4 5">
    <name type="scientific">Luteipulveratus mongoliensis</name>
    <dbReference type="NCBI Taxonomy" id="571913"/>
    <lineage>
        <taxon>Bacteria</taxon>
        <taxon>Bacillati</taxon>
        <taxon>Actinomycetota</taxon>
        <taxon>Actinomycetes</taxon>
        <taxon>Micrococcales</taxon>
        <taxon>Dermacoccaceae</taxon>
        <taxon>Luteipulveratus</taxon>
    </lineage>
</organism>
<dbReference type="Proteomes" id="UP000066480">
    <property type="component" value="Chromosome"/>
</dbReference>
<dbReference type="PANTHER" id="PTHR30383">
    <property type="entry name" value="THIOESTERASE 1/PROTEASE 1/LYSOPHOSPHOLIPASE L1"/>
    <property type="match status" value="1"/>
</dbReference>
<dbReference type="PATRIC" id="fig|571913.6.peg.1838"/>
<evidence type="ECO:0000256" key="2">
    <source>
        <dbReference type="SAM" id="SignalP"/>
    </source>
</evidence>
<dbReference type="SUPFAM" id="SSF52266">
    <property type="entry name" value="SGNH hydrolase"/>
    <property type="match status" value="1"/>
</dbReference>
<dbReference type="Gene3D" id="3.40.50.1110">
    <property type="entry name" value="SGNH hydrolase"/>
    <property type="match status" value="1"/>
</dbReference>
<dbReference type="CDD" id="cd01836">
    <property type="entry name" value="FeeA_FeeB_like"/>
    <property type="match status" value="1"/>
</dbReference>
<dbReference type="Pfam" id="PF13472">
    <property type="entry name" value="Lipase_GDSL_2"/>
    <property type="match status" value="1"/>
</dbReference>
<feature type="compositionally biased region" description="Basic residues" evidence="1">
    <location>
        <begin position="315"/>
        <end position="327"/>
    </location>
</feature>
<gene>
    <name evidence="4" type="ORF">VV02_08995</name>
</gene>
<dbReference type="STRING" id="571913.VV02_08995"/>
<feature type="chain" id="PRO_5038411878" evidence="2">
    <location>
        <begin position="23"/>
        <end position="358"/>
    </location>
</feature>
<keyword evidence="2" id="KW-0732">Signal</keyword>
<dbReference type="GO" id="GO:0004622">
    <property type="term" value="F:phosphatidylcholine lysophospholipase activity"/>
    <property type="evidence" value="ECO:0007669"/>
    <property type="project" value="TreeGrafter"/>
</dbReference>
<evidence type="ECO:0000313" key="5">
    <source>
        <dbReference type="Proteomes" id="UP000066480"/>
    </source>
</evidence>
<dbReference type="InterPro" id="IPR051532">
    <property type="entry name" value="Ester_Hydrolysis_Enzymes"/>
</dbReference>
<evidence type="ECO:0000313" key="4">
    <source>
        <dbReference type="EMBL" id="AKU15959.1"/>
    </source>
</evidence>
<reference evidence="4 5" key="1">
    <citation type="submission" date="2015-03" db="EMBL/GenBank/DDBJ databases">
        <title>Luteipulveratus halotolerans sp. nov., a novel actinobacterium (Dermacoccaceae) from Sarawak, Malaysia.</title>
        <authorList>
            <person name="Juboi H."/>
            <person name="Basik A."/>
            <person name="Shamsul S.S."/>
            <person name="Arnold P."/>
            <person name="Schmitt E.K."/>
            <person name="Sanglier J.-J."/>
            <person name="Yeo T."/>
        </authorList>
    </citation>
    <scope>NUCLEOTIDE SEQUENCE [LARGE SCALE GENOMIC DNA]</scope>
    <source>
        <strain evidence="4 5">MN07-A0370</strain>
    </source>
</reference>
<dbReference type="InterPro" id="IPR036514">
    <property type="entry name" value="SGNH_hydro_sf"/>
</dbReference>
<evidence type="ECO:0000256" key="1">
    <source>
        <dbReference type="SAM" id="MobiDB-lite"/>
    </source>
</evidence>
<feature type="region of interest" description="Disordered" evidence="1">
    <location>
        <begin position="265"/>
        <end position="358"/>
    </location>
</feature>
<dbReference type="InterPro" id="IPR013830">
    <property type="entry name" value="SGNH_hydro"/>
</dbReference>
<feature type="domain" description="SGNH hydrolase-type esterase" evidence="3">
    <location>
        <begin position="73"/>
        <end position="252"/>
    </location>
</feature>
<name>A0A0K1JGW8_9MICO</name>
<keyword evidence="5" id="KW-1185">Reference proteome</keyword>
<dbReference type="RefSeq" id="WP_052591045.1">
    <property type="nucleotide sequence ID" value="NZ_CP011112.1"/>
</dbReference>
<dbReference type="EMBL" id="CP011112">
    <property type="protein sequence ID" value="AKU15959.1"/>
    <property type="molecule type" value="Genomic_DNA"/>
</dbReference>
<accession>A0A0K1JGW8</accession>
<dbReference type="OrthoDB" id="9804395at2"/>
<feature type="signal peptide" evidence="2">
    <location>
        <begin position="1"/>
        <end position="22"/>
    </location>
</feature>
<dbReference type="KEGG" id="lmoi:VV02_08995"/>
<proteinExistence type="predicted"/>